<dbReference type="InterPro" id="IPR036691">
    <property type="entry name" value="Endo/exonu/phosph_ase_sf"/>
</dbReference>
<evidence type="ECO:0000313" key="3">
    <source>
        <dbReference type="Proteomes" id="UP001445076"/>
    </source>
</evidence>
<protein>
    <recommendedName>
        <fullName evidence="1">Endonuclease/exonuclease/phosphatase domain-containing protein</fullName>
    </recommendedName>
</protein>
<reference evidence="2 3" key="1">
    <citation type="journal article" date="2024" name="BMC Genomics">
        <title>Genome assembly of redclaw crayfish (Cherax quadricarinatus) provides insights into its immune adaptation and hypoxia tolerance.</title>
        <authorList>
            <person name="Liu Z."/>
            <person name="Zheng J."/>
            <person name="Li H."/>
            <person name="Fang K."/>
            <person name="Wang S."/>
            <person name="He J."/>
            <person name="Zhou D."/>
            <person name="Weng S."/>
            <person name="Chi M."/>
            <person name="Gu Z."/>
            <person name="He J."/>
            <person name="Li F."/>
            <person name="Wang M."/>
        </authorList>
    </citation>
    <scope>NUCLEOTIDE SEQUENCE [LARGE SCALE GENOMIC DNA]</scope>
    <source>
        <strain evidence="2">ZL_2023a</strain>
    </source>
</reference>
<feature type="domain" description="Endonuclease/exonuclease/phosphatase" evidence="1">
    <location>
        <begin position="16"/>
        <end position="158"/>
    </location>
</feature>
<keyword evidence="3" id="KW-1185">Reference proteome</keyword>
<gene>
    <name evidence="2" type="ORF">OTU49_000670</name>
</gene>
<sequence length="219" mass="24372">MAGAGSRSALPTVLLANVQSLADKLEDLKKRLEDRDIDVCALTEARIGDAAQAEIEGYTLWLQTRPEKKHGGLALYVRDDITSTVLPFHVPSNLDVLWVRVDPRGLPSDVSCVVFCVVHHTHPHTSGLREPLMAHLMDVVTGIYSREPDTGVVILGGFRDFPEHKIPPDLNLQQVVNKPTHRGSIMDVIVTNLMNHYKKPRLLRPIASSAYKSVYWVSK</sequence>
<dbReference type="Pfam" id="PF03372">
    <property type="entry name" value="Exo_endo_phos"/>
    <property type="match status" value="1"/>
</dbReference>
<proteinExistence type="predicted"/>
<dbReference type="PANTHER" id="PTHR47510">
    <property type="entry name" value="REVERSE TRANSCRIPTASE DOMAIN-CONTAINING PROTEIN"/>
    <property type="match status" value="1"/>
</dbReference>
<dbReference type="GO" id="GO:0003824">
    <property type="term" value="F:catalytic activity"/>
    <property type="evidence" value="ECO:0007669"/>
    <property type="project" value="InterPro"/>
</dbReference>
<evidence type="ECO:0000313" key="2">
    <source>
        <dbReference type="EMBL" id="KAK8744894.1"/>
    </source>
</evidence>
<dbReference type="EMBL" id="JARKIK010000021">
    <property type="protein sequence ID" value="KAK8744894.1"/>
    <property type="molecule type" value="Genomic_DNA"/>
</dbReference>
<dbReference type="Proteomes" id="UP001445076">
    <property type="component" value="Unassembled WGS sequence"/>
</dbReference>
<accession>A0AAW0XWP9</accession>
<name>A0AAW0XWP9_CHEQU</name>
<dbReference type="Gene3D" id="3.60.10.10">
    <property type="entry name" value="Endonuclease/exonuclease/phosphatase"/>
    <property type="match status" value="1"/>
</dbReference>
<organism evidence="2 3">
    <name type="scientific">Cherax quadricarinatus</name>
    <name type="common">Australian red claw crayfish</name>
    <dbReference type="NCBI Taxonomy" id="27406"/>
    <lineage>
        <taxon>Eukaryota</taxon>
        <taxon>Metazoa</taxon>
        <taxon>Ecdysozoa</taxon>
        <taxon>Arthropoda</taxon>
        <taxon>Crustacea</taxon>
        <taxon>Multicrustacea</taxon>
        <taxon>Malacostraca</taxon>
        <taxon>Eumalacostraca</taxon>
        <taxon>Eucarida</taxon>
        <taxon>Decapoda</taxon>
        <taxon>Pleocyemata</taxon>
        <taxon>Astacidea</taxon>
        <taxon>Parastacoidea</taxon>
        <taxon>Parastacidae</taxon>
        <taxon>Cherax</taxon>
    </lineage>
</organism>
<comment type="caution">
    <text evidence="2">The sequence shown here is derived from an EMBL/GenBank/DDBJ whole genome shotgun (WGS) entry which is preliminary data.</text>
</comment>
<evidence type="ECO:0000259" key="1">
    <source>
        <dbReference type="Pfam" id="PF03372"/>
    </source>
</evidence>
<dbReference type="AlphaFoldDB" id="A0AAW0XWP9"/>
<dbReference type="SUPFAM" id="SSF56219">
    <property type="entry name" value="DNase I-like"/>
    <property type="match status" value="1"/>
</dbReference>
<dbReference type="PANTHER" id="PTHR47510:SF3">
    <property type="entry name" value="ENDO_EXONUCLEASE_PHOSPHATASE DOMAIN-CONTAINING PROTEIN"/>
    <property type="match status" value="1"/>
</dbReference>
<dbReference type="InterPro" id="IPR005135">
    <property type="entry name" value="Endo/exonuclease/phosphatase"/>
</dbReference>